<dbReference type="Gene3D" id="3.40.50.1240">
    <property type="entry name" value="Phosphoglycerate mutase-like"/>
    <property type="match status" value="1"/>
</dbReference>
<dbReference type="Pfam" id="PF00300">
    <property type="entry name" value="His_Phos_1"/>
    <property type="match status" value="1"/>
</dbReference>
<comment type="caution">
    <text evidence="1">The sequence shown here is derived from an EMBL/GenBank/DDBJ whole genome shotgun (WGS) entry which is preliminary data.</text>
</comment>
<keyword evidence="2" id="KW-1185">Reference proteome</keyword>
<gene>
    <name evidence="1" type="ORF">ACFYKX_19050</name>
</gene>
<accession>A0ABW6KEL2</accession>
<evidence type="ECO:0000313" key="2">
    <source>
        <dbReference type="Proteomes" id="UP001601059"/>
    </source>
</evidence>
<sequence length="180" mass="21096">MLRLNIGLVRHFKVKRGYPNKLVTPEEFMKWVEEYDLSDIEEEHVDLGNVEWENCLSSDLPRARKTAQKVFNGEIVVLKDLREISLSPIFKKNIRLPLFIHLLLIRLAWLCNHKSQKENKKQVLSRINHVIDMLIEENKNVLVVGHGGIMVFMRKELVKRGFSGPAFNRPNHALIYVFKK</sequence>
<dbReference type="SUPFAM" id="SSF53254">
    <property type="entry name" value="Phosphoglycerate mutase-like"/>
    <property type="match status" value="1"/>
</dbReference>
<evidence type="ECO:0000313" key="1">
    <source>
        <dbReference type="EMBL" id="MFE8702703.1"/>
    </source>
</evidence>
<dbReference type="InterPro" id="IPR029033">
    <property type="entry name" value="His_PPase_superfam"/>
</dbReference>
<dbReference type="RefSeq" id="WP_389362666.1">
    <property type="nucleotide sequence ID" value="NZ_JBIACK010000011.1"/>
</dbReference>
<dbReference type="InterPro" id="IPR013078">
    <property type="entry name" value="His_Pase_superF_clade-1"/>
</dbReference>
<protein>
    <submittedName>
        <fullName evidence="1">Histidine phosphatase family protein</fullName>
    </submittedName>
</protein>
<organism evidence="1 2">
    <name type="scientific">Cytobacillus spartinae</name>
    <dbReference type="NCBI Taxonomy" id="3299023"/>
    <lineage>
        <taxon>Bacteria</taxon>
        <taxon>Bacillati</taxon>
        <taxon>Bacillota</taxon>
        <taxon>Bacilli</taxon>
        <taxon>Bacillales</taxon>
        <taxon>Bacillaceae</taxon>
        <taxon>Cytobacillus</taxon>
    </lineage>
</organism>
<dbReference type="EMBL" id="JBIACK010000011">
    <property type="protein sequence ID" value="MFE8702703.1"/>
    <property type="molecule type" value="Genomic_DNA"/>
</dbReference>
<proteinExistence type="predicted"/>
<reference evidence="1 2" key="1">
    <citation type="submission" date="2024-08" db="EMBL/GenBank/DDBJ databases">
        <title>Two novel Cytobacillus novel species.</title>
        <authorList>
            <person name="Liu G."/>
        </authorList>
    </citation>
    <scope>NUCLEOTIDE SEQUENCE [LARGE SCALE GENOMIC DNA]</scope>
    <source>
        <strain evidence="1 2">FJAT-54145</strain>
    </source>
</reference>
<dbReference type="Proteomes" id="UP001601059">
    <property type="component" value="Unassembled WGS sequence"/>
</dbReference>
<name>A0ABW6KEL2_9BACI</name>